<organism evidence="1">
    <name type="scientific">mine drainage metagenome</name>
    <dbReference type="NCBI Taxonomy" id="410659"/>
    <lineage>
        <taxon>unclassified sequences</taxon>
        <taxon>metagenomes</taxon>
        <taxon>ecological metagenomes</taxon>
    </lineage>
</organism>
<accession>E6QH52</accession>
<sequence>MGIRYLAHSKPHGQELLAHIKLATSFLAIYIGPLTRFSVPLDLRGHFVEVTVSSRKTSKQRRIDDLVQMLGETDPSS</sequence>
<reference evidence="1" key="1">
    <citation type="submission" date="2009-10" db="EMBL/GenBank/DDBJ databases">
        <title>Diversity of trophic interactions inside an arsenic-rich microbial ecosystem.</title>
        <authorList>
            <person name="Bertin P.N."/>
            <person name="Heinrich-Salmeron A."/>
            <person name="Pelletier E."/>
            <person name="Goulhen-Chollet F."/>
            <person name="Arsene-Ploetze F."/>
            <person name="Gallien S."/>
            <person name="Calteau A."/>
            <person name="Vallenet D."/>
            <person name="Casiot C."/>
            <person name="Chane-Woon-Ming B."/>
            <person name="Giloteaux L."/>
            <person name="Barakat M."/>
            <person name="Bonnefoy V."/>
            <person name="Bruneel O."/>
            <person name="Chandler M."/>
            <person name="Cleiss J."/>
            <person name="Duran R."/>
            <person name="Elbaz-Poulichet F."/>
            <person name="Fonknechten N."/>
            <person name="Lauga B."/>
            <person name="Mornico D."/>
            <person name="Ortet P."/>
            <person name="Schaeffer C."/>
            <person name="Siguier P."/>
            <person name="Alexander Thil Smith A."/>
            <person name="Van Dorsselaer A."/>
            <person name="Weissenbach J."/>
            <person name="Medigue C."/>
            <person name="Le Paslier D."/>
        </authorList>
    </citation>
    <scope>NUCLEOTIDE SEQUENCE</scope>
</reference>
<proteinExistence type="predicted"/>
<dbReference type="AlphaFoldDB" id="E6QH52"/>
<name>E6QH52_9ZZZZ</name>
<comment type="caution">
    <text evidence="1">The sequence shown here is derived from an EMBL/GenBank/DDBJ whole genome shotgun (WGS) entry which is preliminary data.</text>
</comment>
<gene>
    <name evidence="1" type="ORF">CARN5_3199</name>
</gene>
<evidence type="ECO:0000313" key="1">
    <source>
        <dbReference type="EMBL" id="CBI06566.1"/>
    </source>
</evidence>
<protein>
    <submittedName>
        <fullName evidence="1">Uncharacterized protein</fullName>
    </submittedName>
</protein>
<dbReference type="EMBL" id="CABP01000189">
    <property type="protein sequence ID" value="CBI06566.1"/>
    <property type="molecule type" value="Genomic_DNA"/>
</dbReference>